<feature type="region of interest" description="Disordered" evidence="1">
    <location>
        <begin position="22"/>
        <end position="52"/>
    </location>
</feature>
<name>A0A6I9P946_9TELE</name>
<sequence>MATATIVPPPMDRLVGLGTFGPVSPTEERSLDAVSSSSEATEIALSPQVTPSATESCFARQHNVSDNNNQCFSGANGHLPSQLIAQRPGAIDNQPLVNTDPMKARMCVWMCG</sequence>
<dbReference type="GeneID" id="104960731"/>
<dbReference type="RefSeq" id="XP_010787189.1">
    <property type="nucleotide sequence ID" value="XM_010788887.1"/>
</dbReference>
<evidence type="ECO:0000256" key="1">
    <source>
        <dbReference type="SAM" id="MobiDB-lite"/>
    </source>
</evidence>
<dbReference type="Proteomes" id="UP000504611">
    <property type="component" value="Unplaced"/>
</dbReference>
<accession>A0A6I9P946</accession>
<protein>
    <submittedName>
        <fullName evidence="3">Ubiquitin carboxyl-terminal hydrolase 32-like</fullName>
    </submittedName>
</protein>
<organism evidence="2 3">
    <name type="scientific">Notothenia coriiceps</name>
    <name type="common">black rockcod</name>
    <dbReference type="NCBI Taxonomy" id="8208"/>
    <lineage>
        <taxon>Eukaryota</taxon>
        <taxon>Metazoa</taxon>
        <taxon>Chordata</taxon>
        <taxon>Craniata</taxon>
        <taxon>Vertebrata</taxon>
        <taxon>Euteleostomi</taxon>
        <taxon>Actinopterygii</taxon>
        <taxon>Neopterygii</taxon>
        <taxon>Teleostei</taxon>
        <taxon>Neoteleostei</taxon>
        <taxon>Acanthomorphata</taxon>
        <taxon>Eupercaria</taxon>
        <taxon>Perciformes</taxon>
        <taxon>Notothenioidei</taxon>
        <taxon>Nototheniidae</taxon>
        <taxon>Notothenia</taxon>
    </lineage>
</organism>
<evidence type="ECO:0000313" key="2">
    <source>
        <dbReference type="Proteomes" id="UP000504611"/>
    </source>
</evidence>
<evidence type="ECO:0000313" key="3">
    <source>
        <dbReference type="RefSeq" id="XP_010787189.1"/>
    </source>
</evidence>
<dbReference type="AlphaFoldDB" id="A0A6I9P946"/>
<proteinExistence type="predicted"/>
<gene>
    <name evidence="3" type="primary">LOC104960731</name>
</gene>
<dbReference type="KEGG" id="ncc:104960731"/>
<reference evidence="3" key="1">
    <citation type="submission" date="2025-08" db="UniProtKB">
        <authorList>
            <consortium name="RefSeq"/>
        </authorList>
    </citation>
    <scope>IDENTIFICATION</scope>
    <source>
        <tissue evidence="3">Muscle</tissue>
    </source>
</reference>
<keyword evidence="2" id="KW-1185">Reference proteome</keyword>